<evidence type="ECO:0000256" key="1">
    <source>
        <dbReference type="SAM" id="MobiDB-lite"/>
    </source>
</evidence>
<accession>A0A0S1XCR5</accession>
<dbReference type="Proteomes" id="UP000066042">
    <property type="component" value="Chromosome"/>
</dbReference>
<proteinExistence type="predicted"/>
<reference evidence="2 3" key="1">
    <citation type="journal article" date="2016" name="Genome Announc.">
        <title>Complete genome sequence of the hyperthermophilic and piezophilic archaeon Thermococcus barophilus Ch5, capable of growth at the expense of hydrogenogenesis from carbon monoxide and formate.</title>
        <authorList>
            <person name="Oger P."/>
            <person name="Sokolova T.G."/>
            <person name="Kozhevnikova D.A."/>
            <person name="Taranov E.A."/>
            <person name="Vannier P."/>
            <person name="Lee H.S."/>
            <person name="Kwon K.K."/>
            <person name="Kang S.G."/>
            <person name="Lee J.H."/>
            <person name="Bonch-Osmolovskaya E.A."/>
            <person name="Lebedinsky A.V."/>
        </authorList>
    </citation>
    <scope>NUCLEOTIDE SEQUENCE [LARGE SCALE GENOMIC DNA]</scope>
    <source>
        <strain evidence="3">Ch5</strain>
    </source>
</reference>
<evidence type="ECO:0000313" key="3">
    <source>
        <dbReference type="Proteomes" id="UP000066042"/>
    </source>
</evidence>
<name>A0A0S1XCR5_THEBA</name>
<organism evidence="2 3">
    <name type="scientific">Thermococcus barophilus</name>
    <dbReference type="NCBI Taxonomy" id="55802"/>
    <lineage>
        <taxon>Archaea</taxon>
        <taxon>Methanobacteriati</taxon>
        <taxon>Methanobacteriota</taxon>
        <taxon>Thermococci</taxon>
        <taxon>Thermococcales</taxon>
        <taxon>Thermococcaceae</taxon>
        <taxon>Thermococcus</taxon>
    </lineage>
</organism>
<dbReference type="AlphaFoldDB" id="A0A0S1XCR5"/>
<dbReference type="EMBL" id="CP013050">
    <property type="protein sequence ID" value="ALM75559.1"/>
    <property type="molecule type" value="Genomic_DNA"/>
</dbReference>
<evidence type="ECO:0000313" key="2">
    <source>
        <dbReference type="EMBL" id="ALM75559.1"/>
    </source>
</evidence>
<dbReference type="PATRIC" id="fig|55802.8.peg.1626"/>
<gene>
    <name evidence="2" type="ORF">TBCH5v1_1646</name>
</gene>
<protein>
    <submittedName>
        <fullName evidence="2">Uncharacterized protein</fullName>
    </submittedName>
</protein>
<feature type="region of interest" description="Disordered" evidence="1">
    <location>
        <begin position="21"/>
        <end position="51"/>
    </location>
</feature>
<sequence length="78" mass="8060">MAKGSTDIPINTKSSAAVVLGENLPESRELTSRYEGSTQDSDRNAITPPTAKAAGGDVAFSSIMLLFSLNGLETGSLT</sequence>